<keyword evidence="1" id="KW-0812">Transmembrane</keyword>
<gene>
    <name evidence="2" type="ORF">H8S33_05225</name>
</gene>
<organism evidence="2 3">
    <name type="scientific">Ornithinibacillus hominis</name>
    <dbReference type="NCBI Taxonomy" id="2763055"/>
    <lineage>
        <taxon>Bacteria</taxon>
        <taxon>Bacillati</taxon>
        <taxon>Bacillota</taxon>
        <taxon>Bacilli</taxon>
        <taxon>Bacillales</taxon>
        <taxon>Bacillaceae</taxon>
        <taxon>Ornithinibacillus</taxon>
    </lineage>
</organism>
<accession>A0A923RGV0</accession>
<feature type="transmembrane region" description="Helical" evidence="1">
    <location>
        <begin position="12"/>
        <end position="31"/>
    </location>
</feature>
<keyword evidence="1" id="KW-1133">Transmembrane helix</keyword>
<evidence type="ECO:0000313" key="2">
    <source>
        <dbReference type="EMBL" id="MBC5636229.1"/>
    </source>
</evidence>
<evidence type="ECO:0000256" key="1">
    <source>
        <dbReference type="SAM" id="Phobius"/>
    </source>
</evidence>
<dbReference type="Proteomes" id="UP000637359">
    <property type="component" value="Unassembled WGS sequence"/>
</dbReference>
<name>A0A923RGV0_9BACI</name>
<sequence length="120" mass="13769">MRKVTSYLGKAFLYFGIIVFVLLLGGFISDLRNFDRTKGGYEAPYEDYTGEPINFDELDQSNEGMIGRGYVMNIGLNCTTGMISFEIFKQKVDYRVVSERAIKVHQPREACIKRGFEPEF</sequence>
<proteinExistence type="predicted"/>
<reference evidence="2" key="1">
    <citation type="submission" date="2020-08" db="EMBL/GenBank/DDBJ databases">
        <title>Genome public.</title>
        <authorList>
            <person name="Liu C."/>
            <person name="Sun Q."/>
        </authorList>
    </citation>
    <scope>NUCLEOTIDE SEQUENCE</scope>
    <source>
        <strain evidence="2">BX22</strain>
    </source>
</reference>
<dbReference type="EMBL" id="JACOOL010000003">
    <property type="protein sequence ID" value="MBC5636229.1"/>
    <property type="molecule type" value="Genomic_DNA"/>
</dbReference>
<dbReference type="RefSeq" id="WP_186868944.1">
    <property type="nucleotide sequence ID" value="NZ_JACOOL010000003.1"/>
</dbReference>
<keyword evidence="1" id="KW-0472">Membrane</keyword>
<protein>
    <submittedName>
        <fullName evidence="2">Uncharacterized protein</fullName>
    </submittedName>
</protein>
<dbReference type="AlphaFoldDB" id="A0A923RGV0"/>
<keyword evidence="3" id="KW-1185">Reference proteome</keyword>
<evidence type="ECO:0000313" key="3">
    <source>
        <dbReference type="Proteomes" id="UP000637359"/>
    </source>
</evidence>
<comment type="caution">
    <text evidence="2">The sequence shown here is derived from an EMBL/GenBank/DDBJ whole genome shotgun (WGS) entry which is preliminary data.</text>
</comment>